<organism evidence="2 3">
    <name type="scientific">Globisporangium ultimum (strain ATCC 200006 / CBS 805.95 / DAOM BR144)</name>
    <name type="common">Pythium ultimum</name>
    <dbReference type="NCBI Taxonomy" id="431595"/>
    <lineage>
        <taxon>Eukaryota</taxon>
        <taxon>Sar</taxon>
        <taxon>Stramenopiles</taxon>
        <taxon>Oomycota</taxon>
        <taxon>Peronosporomycetes</taxon>
        <taxon>Pythiales</taxon>
        <taxon>Pythiaceae</taxon>
        <taxon>Globisporangium</taxon>
    </lineage>
</organism>
<dbReference type="VEuPathDB" id="FungiDB:PYU1_G011005"/>
<dbReference type="HOGENOM" id="CLU_012303_0_0_1"/>
<dbReference type="PROSITE" id="PS50096">
    <property type="entry name" value="IQ"/>
    <property type="match status" value="1"/>
</dbReference>
<reference evidence="3" key="2">
    <citation type="submission" date="2010-04" db="EMBL/GenBank/DDBJ databases">
        <authorList>
            <person name="Buell R."/>
            <person name="Hamilton J."/>
            <person name="Hostetler J."/>
        </authorList>
    </citation>
    <scope>NUCLEOTIDE SEQUENCE [LARGE SCALE GENOMIC DNA]</scope>
    <source>
        <strain evidence="3">DAOM:BR144</strain>
    </source>
</reference>
<keyword evidence="1" id="KW-0802">TPR repeat</keyword>
<accession>K3X1D0</accession>
<dbReference type="Gene3D" id="1.25.40.10">
    <property type="entry name" value="Tetratricopeptide repeat domain"/>
    <property type="match status" value="1"/>
</dbReference>
<dbReference type="EMBL" id="GL376590">
    <property type="status" value="NOT_ANNOTATED_CDS"/>
    <property type="molecule type" value="Genomic_DNA"/>
</dbReference>
<protein>
    <submittedName>
        <fullName evidence="2">Uncharacterized protein</fullName>
    </submittedName>
</protein>
<dbReference type="EnsemblProtists" id="PYU1_T011029">
    <property type="protein sequence ID" value="PYU1_T011029"/>
    <property type="gene ID" value="PYU1_G011005"/>
</dbReference>
<dbReference type="Proteomes" id="UP000019132">
    <property type="component" value="Unassembled WGS sequence"/>
</dbReference>
<dbReference type="InterPro" id="IPR011990">
    <property type="entry name" value="TPR-like_helical_dom_sf"/>
</dbReference>
<keyword evidence="3" id="KW-1185">Reference proteome</keyword>
<dbReference type="STRING" id="431595.K3X1D0"/>
<proteinExistence type="predicted"/>
<sequence>MASVEKHKQFERQQELNTIKKRLPSKRCVMYSLTERERAQMEATLRRRRRDAEEEESLFDDSRTYQFDISLSRIQYLRQPRPTITIFPYGEALEIAALLLAEMEECIEIAAEDVNVCNLQIEDAVEETASDVLEQQTQRLTAKMTQTAFVHWSYEAKRRIKVKAQQELAEQARRQRQVRALASINVLCLCLRFLIIMVRNLRDANVKRELLLTFQDASEVTKVVNSGVDEAEKLLKLAERRVQRFFLRHVCPYIILKKKMMCRRIVRWWRRKLRYWKWRDAATRFRNLVRERACRRIQRTYRRFRTKKTFRALLEKHALKKVQFFLRSWLMARVVKKEKLRVEIYTLAVSLRVANECVLSDPICDDAPIEEIAYALGMGFYRLGDFWNAASLLERAWSLHPTTLDEEGRLTLAYAHHMTWYMSYDAFNLTQAYELYCVTLNELSSQDALTGIDPFILQDLAIVMMQMENFRGSLRMFARLIECFPQYEGFSLWLLLASVQLQQQGEWGQSVEYLTYLQDMPPSLYLERDILCLCAIGLERDRSPNSRQASREAWKSAIRLWNLEQKEIRTFRTQHNNGPWASSSAMSARQYVQSTLRKWGMLCEFAQRAISQGHYLLACRLMLHMLELRSDEDSNKHSDGERSESAGAWWSVADVFRHLGYLDLYLDASKRSHLCVERCEPSAEIECARIAEWRSLAETQAQSFRFEMKTFSLVEKLRQLAAAQF</sequence>
<feature type="repeat" description="TPR" evidence="1">
    <location>
        <begin position="370"/>
        <end position="403"/>
    </location>
</feature>
<dbReference type="InParanoid" id="K3X1D0"/>
<reference evidence="2" key="3">
    <citation type="submission" date="2015-02" db="UniProtKB">
        <authorList>
            <consortium name="EnsemblProtists"/>
        </authorList>
    </citation>
    <scope>IDENTIFICATION</scope>
    <source>
        <strain evidence="2">DAOM BR144</strain>
    </source>
</reference>
<reference evidence="3" key="1">
    <citation type="journal article" date="2010" name="Genome Biol.">
        <title>Genome sequence of the necrotrophic plant pathogen Pythium ultimum reveals original pathogenicity mechanisms and effector repertoire.</title>
        <authorList>
            <person name="Levesque C.A."/>
            <person name="Brouwer H."/>
            <person name="Cano L."/>
            <person name="Hamilton J.P."/>
            <person name="Holt C."/>
            <person name="Huitema E."/>
            <person name="Raffaele S."/>
            <person name="Robideau G.P."/>
            <person name="Thines M."/>
            <person name="Win J."/>
            <person name="Zerillo M.M."/>
            <person name="Beakes G.W."/>
            <person name="Boore J.L."/>
            <person name="Busam D."/>
            <person name="Dumas B."/>
            <person name="Ferriera S."/>
            <person name="Fuerstenberg S.I."/>
            <person name="Gachon C.M."/>
            <person name="Gaulin E."/>
            <person name="Govers F."/>
            <person name="Grenville-Briggs L."/>
            <person name="Horner N."/>
            <person name="Hostetler J."/>
            <person name="Jiang R.H."/>
            <person name="Johnson J."/>
            <person name="Krajaejun T."/>
            <person name="Lin H."/>
            <person name="Meijer H.J."/>
            <person name="Moore B."/>
            <person name="Morris P."/>
            <person name="Phuntmart V."/>
            <person name="Puiu D."/>
            <person name="Shetty J."/>
            <person name="Stajich J.E."/>
            <person name="Tripathy S."/>
            <person name="Wawra S."/>
            <person name="van West P."/>
            <person name="Whitty B.R."/>
            <person name="Coutinho P.M."/>
            <person name="Henrissat B."/>
            <person name="Martin F."/>
            <person name="Thomas P.D."/>
            <person name="Tyler B.M."/>
            <person name="De Vries R.P."/>
            <person name="Kamoun S."/>
            <person name="Yandell M."/>
            <person name="Tisserat N."/>
            <person name="Buell C.R."/>
        </authorList>
    </citation>
    <scope>NUCLEOTIDE SEQUENCE</scope>
    <source>
        <strain evidence="3">DAOM:BR144</strain>
    </source>
</reference>
<dbReference type="InterPro" id="IPR019734">
    <property type="entry name" value="TPR_rpt"/>
</dbReference>
<dbReference type="SUPFAM" id="SSF48452">
    <property type="entry name" value="TPR-like"/>
    <property type="match status" value="1"/>
</dbReference>
<evidence type="ECO:0000313" key="2">
    <source>
        <dbReference type="EnsemblProtists" id="PYU1_T011029"/>
    </source>
</evidence>
<evidence type="ECO:0000256" key="1">
    <source>
        <dbReference type="PROSITE-ProRule" id="PRU00339"/>
    </source>
</evidence>
<dbReference type="AlphaFoldDB" id="K3X1D0"/>
<name>K3X1D0_GLOUD</name>
<evidence type="ECO:0000313" key="3">
    <source>
        <dbReference type="Proteomes" id="UP000019132"/>
    </source>
</evidence>
<dbReference type="PROSITE" id="PS50005">
    <property type="entry name" value="TPR"/>
    <property type="match status" value="1"/>
</dbReference>
<dbReference type="OMA" id="LAYSHHM"/>
<dbReference type="eggNOG" id="ENOG502S2MW">
    <property type="taxonomic scope" value="Eukaryota"/>
</dbReference>